<evidence type="ECO:0000313" key="1">
    <source>
        <dbReference type="EMBL" id="KAI0029691.1"/>
    </source>
</evidence>
<evidence type="ECO:0000313" key="2">
    <source>
        <dbReference type="Proteomes" id="UP000814128"/>
    </source>
</evidence>
<accession>A0ACB8QEH2</accession>
<comment type="caution">
    <text evidence="1">The sequence shown here is derived from an EMBL/GenBank/DDBJ whole genome shotgun (WGS) entry which is preliminary data.</text>
</comment>
<dbReference type="Proteomes" id="UP000814128">
    <property type="component" value="Unassembled WGS sequence"/>
</dbReference>
<dbReference type="EMBL" id="MU273661">
    <property type="protein sequence ID" value="KAI0029691.1"/>
    <property type="molecule type" value="Genomic_DNA"/>
</dbReference>
<name>A0ACB8QEH2_9AGAM</name>
<proteinExistence type="predicted"/>
<reference evidence="1" key="1">
    <citation type="submission" date="2021-02" db="EMBL/GenBank/DDBJ databases">
        <authorList>
            <consortium name="DOE Joint Genome Institute"/>
            <person name="Ahrendt S."/>
            <person name="Looney B.P."/>
            <person name="Miyauchi S."/>
            <person name="Morin E."/>
            <person name="Drula E."/>
            <person name="Courty P.E."/>
            <person name="Chicoki N."/>
            <person name="Fauchery L."/>
            <person name="Kohler A."/>
            <person name="Kuo A."/>
            <person name="Labutti K."/>
            <person name="Pangilinan J."/>
            <person name="Lipzen A."/>
            <person name="Riley R."/>
            <person name="Andreopoulos W."/>
            <person name="He G."/>
            <person name="Johnson J."/>
            <person name="Barry K.W."/>
            <person name="Grigoriev I.V."/>
            <person name="Nagy L."/>
            <person name="Hibbett D."/>
            <person name="Henrissat B."/>
            <person name="Matheny P.B."/>
            <person name="Labbe J."/>
            <person name="Martin F."/>
        </authorList>
    </citation>
    <scope>NUCLEOTIDE SEQUENCE</scope>
    <source>
        <strain evidence="1">EC-137</strain>
    </source>
</reference>
<gene>
    <name evidence="1" type="ORF">K488DRAFT_88474</name>
</gene>
<sequence length="288" mass="31934">MREQLNMLVSERFPAAERRLKERSILAIIFYTLPSGASTLHRVALKDHLCAMIYDRTTSNETVLKLAKHAVSRSRAPLPLVQLKSSDAARCSVDGIQRHVVRPYNEAVPPYETGFGFRAAFRSEASFSRDYTLSSSLSTLESSSPSFGATRYPPLIAVPPPDPPVDCNDTSGDRSTPASDMQAAKNWKAEAEATRTREHEILLRLRVLLQQNDPERDIFDTVTAVEDELKALRNQVKSLSAESGNASVETERVKAYNLEWARENPTVAPSVLNALMQIADMSDSFLPG</sequence>
<keyword evidence="2" id="KW-1185">Reference proteome</keyword>
<reference evidence="1" key="2">
    <citation type="journal article" date="2022" name="New Phytol.">
        <title>Evolutionary transition to the ectomycorrhizal habit in the genomes of a hyperdiverse lineage of mushroom-forming fungi.</title>
        <authorList>
            <person name="Looney B."/>
            <person name="Miyauchi S."/>
            <person name="Morin E."/>
            <person name="Drula E."/>
            <person name="Courty P.E."/>
            <person name="Kohler A."/>
            <person name="Kuo A."/>
            <person name="LaButti K."/>
            <person name="Pangilinan J."/>
            <person name="Lipzen A."/>
            <person name="Riley R."/>
            <person name="Andreopoulos W."/>
            <person name="He G."/>
            <person name="Johnson J."/>
            <person name="Nolan M."/>
            <person name="Tritt A."/>
            <person name="Barry K.W."/>
            <person name="Grigoriev I.V."/>
            <person name="Nagy L.G."/>
            <person name="Hibbett D."/>
            <person name="Henrissat B."/>
            <person name="Matheny P.B."/>
            <person name="Labbe J."/>
            <person name="Martin F.M."/>
        </authorList>
    </citation>
    <scope>NUCLEOTIDE SEQUENCE</scope>
    <source>
        <strain evidence="1">EC-137</strain>
    </source>
</reference>
<organism evidence="1 2">
    <name type="scientific">Vararia minispora EC-137</name>
    <dbReference type="NCBI Taxonomy" id="1314806"/>
    <lineage>
        <taxon>Eukaryota</taxon>
        <taxon>Fungi</taxon>
        <taxon>Dikarya</taxon>
        <taxon>Basidiomycota</taxon>
        <taxon>Agaricomycotina</taxon>
        <taxon>Agaricomycetes</taxon>
        <taxon>Russulales</taxon>
        <taxon>Lachnocladiaceae</taxon>
        <taxon>Vararia</taxon>
    </lineage>
</organism>
<protein>
    <submittedName>
        <fullName evidence="1">Uncharacterized protein</fullName>
    </submittedName>
</protein>